<evidence type="ECO:0000256" key="1">
    <source>
        <dbReference type="ARBA" id="ARBA00022741"/>
    </source>
</evidence>
<dbReference type="InterPro" id="IPR041679">
    <property type="entry name" value="DNA2/NAM7-like_C"/>
</dbReference>
<dbReference type="OrthoDB" id="3156807at2759"/>
<evidence type="ECO:0000313" key="9">
    <source>
        <dbReference type="Proteomes" id="UP000232323"/>
    </source>
</evidence>
<dbReference type="Gene3D" id="3.40.50.300">
    <property type="entry name" value="P-loop containing nucleotide triphosphate hydrolases"/>
    <property type="match status" value="5"/>
</dbReference>
<dbReference type="Proteomes" id="UP000232323">
    <property type="component" value="Unassembled WGS sequence"/>
</dbReference>
<dbReference type="PROSITE" id="PS51198">
    <property type="entry name" value="UVRD_HELICASE_ATP_BIND"/>
    <property type="match status" value="1"/>
</dbReference>
<keyword evidence="4 5" id="KW-0067">ATP-binding</keyword>
<reference evidence="8 9" key="1">
    <citation type="submission" date="2017-08" db="EMBL/GenBank/DDBJ databases">
        <title>Acidophilic green algal genome provides insights into adaptation to an acidic environment.</title>
        <authorList>
            <person name="Hirooka S."/>
            <person name="Hirose Y."/>
            <person name="Kanesaki Y."/>
            <person name="Higuchi S."/>
            <person name="Fujiwara T."/>
            <person name="Onuma R."/>
            <person name="Era A."/>
            <person name="Ohbayashi R."/>
            <person name="Uzuka A."/>
            <person name="Nozaki H."/>
            <person name="Yoshikawa H."/>
            <person name="Miyagishima S.Y."/>
        </authorList>
    </citation>
    <scope>NUCLEOTIDE SEQUENCE [LARGE SCALE GENOMIC DNA]</scope>
    <source>
        <strain evidence="8 9">NIES-2499</strain>
    </source>
</reference>
<evidence type="ECO:0000256" key="5">
    <source>
        <dbReference type="PROSITE-ProRule" id="PRU00560"/>
    </source>
</evidence>
<keyword evidence="9" id="KW-1185">Reference proteome</keyword>
<evidence type="ECO:0000256" key="3">
    <source>
        <dbReference type="ARBA" id="ARBA00022806"/>
    </source>
</evidence>
<dbReference type="STRING" id="1157962.A0A250XPF3"/>
<dbReference type="EMBL" id="BEGY01000136">
    <property type="protein sequence ID" value="GAX84802.1"/>
    <property type="molecule type" value="Genomic_DNA"/>
</dbReference>
<keyword evidence="1 5" id="KW-0547">Nucleotide-binding</keyword>
<feature type="compositionally biased region" description="Basic and acidic residues" evidence="6">
    <location>
        <begin position="3169"/>
        <end position="3181"/>
    </location>
</feature>
<dbReference type="SUPFAM" id="SSF48452">
    <property type="entry name" value="TPR-like"/>
    <property type="match status" value="1"/>
</dbReference>
<dbReference type="InterPro" id="IPR027417">
    <property type="entry name" value="P-loop_NTPase"/>
</dbReference>
<evidence type="ECO:0000256" key="2">
    <source>
        <dbReference type="ARBA" id="ARBA00022801"/>
    </source>
</evidence>
<evidence type="ECO:0000256" key="6">
    <source>
        <dbReference type="SAM" id="MobiDB-lite"/>
    </source>
</evidence>
<name>A0A250XPF3_9CHLO</name>
<dbReference type="GO" id="GO:0005524">
    <property type="term" value="F:ATP binding"/>
    <property type="evidence" value="ECO:0007669"/>
    <property type="project" value="UniProtKB-UniRule"/>
</dbReference>
<protein>
    <recommendedName>
        <fullName evidence="7">UvrD-like helicase ATP-binding domain-containing protein</fullName>
    </recommendedName>
</protein>
<comment type="caution">
    <text evidence="8">The sequence shown here is derived from an EMBL/GenBank/DDBJ whole genome shotgun (WGS) entry which is preliminary data.</text>
</comment>
<dbReference type="InterPro" id="IPR039904">
    <property type="entry name" value="TRANK1"/>
</dbReference>
<evidence type="ECO:0000313" key="8">
    <source>
        <dbReference type="EMBL" id="GAX84802.1"/>
    </source>
</evidence>
<dbReference type="InterPro" id="IPR047187">
    <property type="entry name" value="SF1_C_Upf1"/>
</dbReference>
<dbReference type="SUPFAM" id="SSF52540">
    <property type="entry name" value="P-loop containing nucleoside triphosphate hydrolases"/>
    <property type="match status" value="2"/>
</dbReference>
<dbReference type="InterPro" id="IPR014016">
    <property type="entry name" value="UvrD-like_ATP-bd"/>
</dbReference>
<dbReference type="GO" id="GO:0016787">
    <property type="term" value="F:hydrolase activity"/>
    <property type="evidence" value="ECO:0007669"/>
    <property type="project" value="UniProtKB-UniRule"/>
</dbReference>
<dbReference type="PANTHER" id="PTHR21529">
    <property type="entry name" value="MAMMARY TURMOR VIRUS RECEPTOR HOMOLOG 1, 2 MTVR1, 2"/>
    <property type="match status" value="1"/>
</dbReference>
<feature type="region of interest" description="Disordered" evidence="6">
    <location>
        <begin position="3167"/>
        <end position="3192"/>
    </location>
</feature>
<feature type="binding site" evidence="5">
    <location>
        <begin position="1335"/>
        <end position="1342"/>
    </location>
    <ligand>
        <name>ATP</name>
        <dbReference type="ChEBI" id="CHEBI:30616"/>
    </ligand>
</feature>
<gene>
    <name evidence="8" type="ORF">CEUSTIGMA_g12223.t1</name>
</gene>
<feature type="domain" description="UvrD-like helicase ATP-binding" evidence="7">
    <location>
        <begin position="1314"/>
        <end position="1726"/>
    </location>
</feature>
<proteinExistence type="predicted"/>
<dbReference type="InterPro" id="IPR041677">
    <property type="entry name" value="DNA2/NAM7_AAA_11"/>
</dbReference>
<keyword evidence="2 5" id="KW-0378">Hydrolase</keyword>
<accession>A0A250XPF3</accession>
<dbReference type="Pfam" id="PF00580">
    <property type="entry name" value="UvrD-helicase"/>
    <property type="match status" value="1"/>
</dbReference>
<feature type="compositionally biased region" description="Polar residues" evidence="6">
    <location>
        <begin position="117"/>
        <end position="127"/>
    </location>
</feature>
<dbReference type="Pfam" id="PF13086">
    <property type="entry name" value="AAA_11"/>
    <property type="match status" value="2"/>
</dbReference>
<feature type="region of interest" description="Disordered" evidence="6">
    <location>
        <begin position="117"/>
        <end position="136"/>
    </location>
</feature>
<evidence type="ECO:0000256" key="4">
    <source>
        <dbReference type="ARBA" id="ARBA00022840"/>
    </source>
</evidence>
<sequence>MTQEIKLELQPQDILFTKAFIESYFDEGPSSVDDTSKIKGATSYAEALQLEENAESNLSLENALQRLLQGDLKVEDFPKIRVVHHDERYYSLDNKRLHLFRQYAFIRGSHYLHASSSEAEPSYSNDSPNHRNRSNPAPYSDVYVPVLLLPADENFFSNLSNLSTGGQHVHLLNNSLKSFAAGHGLNWMQQTSFEDLVLPWGSKACLDPDMYKSMVKKLPENFQSGLGHYGSLLMPLVAEELRSQVGQALACCSDQPYAAVHLHLLPEARQVTFPPSNISSDSRLVTVMPVCSALSADSGEDDEKFVGLAELKIRPTDLCLLSSQPLPNPSLDLQQRKDHALILIKSPSTDKDGSMGFKAWISGSNHNSPLLHALNDTDSGESRAAGNNDRVKGRRCYLTPLCNTATGQRVWKALSSLSQTKNAVPFQHILDPNFSNGNQGFVEFPGYSISPDLHPHPVGGLRAAALKYCKDCLLNSSQTTAVVNVAVATSAPSTSSQKSRVVHLIQGPPGTGKTSTIVRMLLVLAGSGSSTLVCAPTNVAVQEVAQRLLHELPRAQFGAPGCQGHNLKGSCSLVVGDILLQASEDHNDAEGPISSILLPLRAKRLKVLKEALGPQGLGHKCGTLSRLLTSSLVDRYKLHLSNSTALDSARSCFMEKGGAVPDKDGFKAWMLSQLTSQIECITSMGLTLLHDVPGEMMIPSTAVNVHRILDCCKKLLDCVKILPPKVLMDAGMSPLVSPDSSVTLTPEQEGCISGPDTIAAVSSVSTLLAASTCLFRALLAPVSSWIPPRLIQSDFGMEKMCLECAKIVFCTVSSSGRSIMKERTGFDACIIDEACQLVESETSIIFQGWPDLRALVLVGDPKQLPATVMSPLAASMGYDRSLFERLQQLGSPMLMLDVQYRMHPQISHFPRMQFYNGKVDDGDNVKDPGYKMSVGIPVGNVSDETADCLGPFAFLDVAKGWDRRPDGSSTSFVNPIEASMACALVKALKLLHKDAISSSKASDRSAKLSIGVISPYSAQVDLIISKLGMRRSTKLGVGRPAFASEEEEGCQVEVRSVDGFQGREKDVIIFSTVRSNNKKDIGFLKDPRRLNVAITRGKFAVWILGHGECLSRSNKVVFSTEFKKSLQAMETCQRPKVIDTILQLADGHRPSRYPDCLVTPWSQDGDFKYLIHGLRVQGMFLIWSVDVDHLSCRQYLKIWDICKQGKQMSWAKRLSAAFSVYSTEYLNRCLTVCKDASSGKHHPGEWTRDSAFAWFRKHGVVGAVVEAPSSSSLGATMECSSVQDSLILMKFFPLSSAVATALCWSKQGSSLELLFKLNREETRIVDYPKSAFIQGRSGTGKTTVIVKKMLQLEEAYEAYVSSGEGSYSMGGAGSDVSRDLHRGSFTNDQPAHVQQGGKLRQLLVTLSPKLCAALRSSISKVKATQAGLAYLSSNHLAESVEGLGNDLLLLDEEEEAKLLGNLPDRLTEVGDELCPLVLTFQKLLFMLNASLKSPFVFGSKTAVEHTARKHQRDCHLVTAGEVEVDFDRFEGLYWSNLDAAHRRGNDPSVVWTEIQSTIKGGLDALKTEGGKIGQQAYLEMSETRAGAHLSKSRRVGIYSLFKQYETLKGQRWHWDMADLTSHVYMELRRQNGLQPHQAFHRVYVDEVQDLTPSQLALFKYLCSMPAVGLLFAGDTAQTIARGTNFRFQVVRSLVYQEFFPKHRPEERADDASLGTIIQMAGSSRSSSKHPAAQPAVLPDMFQLVENYRTHQGIVQLAHSLVQALMHFFPYSIDKLNPESSHLSGKTPIFLEGGDPLMTMISANSGNESGDKSLGAAGCEFGAEQAVLVRDEAAKAEVIKKYGQRMLVLTVFECKGLEFQTVLVYNFLSSSKLKNKWRLMYKLLKHMHRLPEDKSALYSCPDFDPTMDNLLCSELKQLYVLITRAKDCVLIWESDWQVSEPMRDFWSFQQLVDIKPMSLISEEVRAIMHRVSPPMEWAKRANEFFNDKQYAMAEFCFVRAGDDSNAKRCQAKALSFRAAKEGNASTAKELLIKAAGIYEELGLKDKQMFERAANCRVKGQDWLKAAHLFRDQTVPKRPRQAAQCFEHGGAWKDAAMTWVALGDRERAIKACGKGGEWDLGVSLLQSWKSVTSDDRHTLEMERLRSDCRQAAQCFEQGGAWQDATMTWVALGDRDSAIKACVCGREWGLGLSLLQSWKSVASDDRHTSEMERLRSDLEAFAEKAALFYFFQLQNNKAGSREQLSKYTDLMSTSVAEAFFQRHALHEEELQLYLTIPDYEKAGGKLEFLGRTEEAVEVYKQAGAIIKAAMLLMNCLQNEVLEKCKDETSVRGISFNQKAKQFLAELSSYLFQITDASSSKLTLAGMLREVETLQWLESEGSTVCFPSKELQPHAHKDSGWQLALEMLNNHMKRQREHQGSWLGLALAAHNLTYALSMNDALRKASFDMEMSACKEPAVFSTANQSLNLSLLAALVHGSELFVELSGQIHQQCSQLLPVLQAVCDQGLKRFDSRHLALLNAAMNLLGARSKPGAPTIVQMGWWSTPALSARLGTHSKNKKMSQTGLRQSCEVSLVDFCREARRYWSQCMLLVDQGLVTEATKTLVYLLPSAPKFLQSLNNSQSQGLHLCSSSDISETAVIQWNVPNVPSKLQRCLPHAVTLLIAGFQACVRKEVVPSLCDLRQVQPDRQKTAEMFQEQLLLAVVCAVLPQAYHSERYQHIYDAEPSSNDYLSQDAGSDMLKRGCLPGLYQAFQCSQEEAVQSFLAMMARGVVENRTQNPVSKQKVAQPMYHGFLGYNSIGRLCILQGHLRVASNGDLLWSFKSHDDNVWGIPQDTPYNSMAPWQNLLLSGMYMARVMVEVGSEKAKAYDEMREIHDQAFWSVVYGLEGACSTYSDITDWKAAGRNSYIRPDTFLYLLERYCLLAMSCTTLLRGMIVPASMAMVHLCAQGPTSVWTALCSREASLSMRDRLEQSLVAASRVLAEILSPQTALPEWMEMYSMDKALQESLNIRAVVLLMTICVNESPSSVSVKQITARMIRDTTVGSPFLNHLQNSFKVWISRSALRQDLSFDKGSIISGLKRPLHQIGDCLVCLVRDNTDLDEIVKGIKTFRVETSYPIPEASICPAGCIPSSSNQVVTFSLHELITHVTGIPSAKAFCPPSNHFDADTDLDMDMQHEDGPEKENSGLEDANSTFTSRSATYHEDPVATYHEDPVTMFFSTHPWTRGALLRWRLRAGTALSGRMSQLSRLQCEAGINLMTLAVTSEADAPQDAPPGLKVVATCVEGVENL</sequence>
<keyword evidence="3 5" id="KW-0347">Helicase</keyword>
<organism evidence="8 9">
    <name type="scientific">Chlamydomonas eustigma</name>
    <dbReference type="NCBI Taxonomy" id="1157962"/>
    <lineage>
        <taxon>Eukaryota</taxon>
        <taxon>Viridiplantae</taxon>
        <taxon>Chlorophyta</taxon>
        <taxon>core chlorophytes</taxon>
        <taxon>Chlorophyceae</taxon>
        <taxon>CS clade</taxon>
        <taxon>Chlamydomonadales</taxon>
        <taxon>Chlamydomonadaceae</taxon>
        <taxon>Chlamydomonas</taxon>
    </lineage>
</organism>
<dbReference type="FunFam" id="3.40.50.300:FF:000326">
    <property type="entry name" value="P-loop containing nucleoside triphosphate hydrolase"/>
    <property type="match status" value="1"/>
</dbReference>
<dbReference type="GO" id="GO:0005694">
    <property type="term" value="C:chromosome"/>
    <property type="evidence" value="ECO:0007669"/>
    <property type="project" value="UniProtKB-ARBA"/>
</dbReference>
<dbReference type="GO" id="GO:0004386">
    <property type="term" value="F:helicase activity"/>
    <property type="evidence" value="ECO:0007669"/>
    <property type="project" value="UniProtKB-UniRule"/>
</dbReference>
<dbReference type="PANTHER" id="PTHR21529:SF4">
    <property type="entry name" value="TPR AND ANKYRIN REPEAT-CONTAINING PROTEIN 1"/>
    <property type="match status" value="1"/>
</dbReference>
<dbReference type="CDD" id="cd18808">
    <property type="entry name" value="SF1_C_Upf1"/>
    <property type="match status" value="1"/>
</dbReference>
<dbReference type="Pfam" id="PF13087">
    <property type="entry name" value="AAA_12"/>
    <property type="match status" value="1"/>
</dbReference>
<dbReference type="InterPro" id="IPR011990">
    <property type="entry name" value="TPR-like_helical_dom_sf"/>
</dbReference>
<evidence type="ECO:0000259" key="7">
    <source>
        <dbReference type="PROSITE" id="PS51198"/>
    </source>
</evidence>